<accession>A0A9W4X8N4</accession>
<proteinExistence type="inferred from homology"/>
<dbReference type="Pfam" id="PF09415">
    <property type="entry name" value="CENP-X"/>
    <property type="match status" value="1"/>
</dbReference>
<dbReference type="GO" id="GO:0051382">
    <property type="term" value="P:kinetochore assembly"/>
    <property type="evidence" value="ECO:0007669"/>
    <property type="project" value="InterPro"/>
</dbReference>
<dbReference type="PANTHER" id="PTHR28680">
    <property type="entry name" value="CENTROMERE PROTEIN X"/>
    <property type="match status" value="1"/>
</dbReference>
<organism evidence="8 9">
    <name type="scientific">Candida verbasci</name>
    <dbReference type="NCBI Taxonomy" id="1227364"/>
    <lineage>
        <taxon>Eukaryota</taxon>
        <taxon>Fungi</taxon>
        <taxon>Dikarya</taxon>
        <taxon>Ascomycota</taxon>
        <taxon>Saccharomycotina</taxon>
        <taxon>Pichiomycetes</taxon>
        <taxon>Debaryomycetaceae</taxon>
        <taxon>Candida/Lodderomyces clade</taxon>
        <taxon>Candida</taxon>
    </lineage>
</organism>
<reference evidence="8" key="1">
    <citation type="submission" date="2022-12" db="EMBL/GenBank/DDBJ databases">
        <authorList>
            <person name="Brejova B."/>
        </authorList>
    </citation>
    <scope>NUCLEOTIDE SEQUENCE</scope>
</reference>
<protein>
    <submittedName>
        <fullName evidence="8">Uncharacterized protein</fullName>
    </submittedName>
</protein>
<gene>
    <name evidence="8" type="ORF">CANVERA_P0743</name>
</gene>
<evidence type="ECO:0000256" key="4">
    <source>
        <dbReference type="ARBA" id="ARBA00023125"/>
    </source>
</evidence>
<dbReference type="OrthoDB" id="2500381at2759"/>
<evidence type="ECO:0000256" key="2">
    <source>
        <dbReference type="ARBA" id="ARBA00009359"/>
    </source>
</evidence>
<sequence length="159" mass="18346">MSTTTSSTSTIANSIPIETIARIFKELSFKNKDTRITLNTLESSSEYIKLFINEAILRSNEIRIEEEEDNKPSILMDPQRSEQKSQFPKMETFDELNDDFPETEDGEEEEEEEEEEEINESVVEDQTQQDKNSSIMKSKSDDLDSRHLNKIAGILVLDF</sequence>
<comment type="subcellular location">
    <subcellularLocation>
        <location evidence="1">Nucleus</location>
    </subcellularLocation>
</comment>
<feature type="region of interest" description="Disordered" evidence="7">
    <location>
        <begin position="61"/>
        <end position="143"/>
    </location>
</feature>
<evidence type="ECO:0000256" key="3">
    <source>
        <dbReference type="ARBA" id="ARBA00022763"/>
    </source>
</evidence>
<evidence type="ECO:0000256" key="1">
    <source>
        <dbReference type="ARBA" id="ARBA00004123"/>
    </source>
</evidence>
<keyword evidence="3" id="KW-0227">DNA damage</keyword>
<dbReference type="Proteomes" id="UP001152885">
    <property type="component" value="Unassembled WGS sequence"/>
</dbReference>
<feature type="compositionally biased region" description="Acidic residues" evidence="7">
    <location>
        <begin position="93"/>
        <end position="123"/>
    </location>
</feature>
<evidence type="ECO:0000313" key="9">
    <source>
        <dbReference type="Proteomes" id="UP001152885"/>
    </source>
</evidence>
<comment type="caution">
    <text evidence="8">The sequence shown here is derived from an EMBL/GenBank/DDBJ whole genome shotgun (WGS) entry which is preliminary data.</text>
</comment>
<dbReference type="GO" id="GO:0006281">
    <property type="term" value="P:DNA repair"/>
    <property type="evidence" value="ECO:0007669"/>
    <property type="project" value="UniProtKB-KW"/>
</dbReference>
<dbReference type="Gene3D" id="1.10.20.10">
    <property type="entry name" value="Histone, subunit A"/>
    <property type="match status" value="1"/>
</dbReference>
<comment type="similarity">
    <text evidence="2">Belongs to the CENP-X/MHF2 family.</text>
</comment>
<dbReference type="GO" id="GO:0031297">
    <property type="term" value="P:replication fork processing"/>
    <property type="evidence" value="ECO:0007669"/>
    <property type="project" value="TreeGrafter"/>
</dbReference>
<feature type="compositionally biased region" description="Polar residues" evidence="7">
    <location>
        <begin position="124"/>
        <end position="137"/>
    </location>
</feature>
<evidence type="ECO:0000256" key="6">
    <source>
        <dbReference type="ARBA" id="ARBA00023242"/>
    </source>
</evidence>
<evidence type="ECO:0000313" key="8">
    <source>
        <dbReference type="EMBL" id="CAI5756226.1"/>
    </source>
</evidence>
<evidence type="ECO:0000256" key="5">
    <source>
        <dbReference type="ARBA" id="ARBA00023204"/>
    </source>
</evidence>
<dbReference type="InterPro" id="IPR009072">
    <property type="entry name" value="Histone-fold"/>
</dbReference>
<name>A0A9W4X8N4_9ASCO</name>
<evidence type="ECO:0000256" key="7">
    <source>
        <dbReference type="SAM" id="MobiDB-lite"/>
    </source>
</evidence>
<keyword evidence="4" id="KW-0238">DNA-binding</keyword>
<dbReference type="GO" id="GO:0046982">
    <property type="term" value="F:protein heterodimerization activity"/>
    <property type="evidence" value="ECO:0007669"/>
    <property type="project" value="InterPro"/>
</dbReference>
<keyword evidence="5" id="KW-0234">DNA repair</keyword>
<dbReference type="GO" id="GO:0071821">
    <property type="term" value="C:FANCM-MHF complex"/>
    <property type="evidence" value="ECO:0007669"/>
    <property type="project" value="TreeGrafter"/>
</dbReference>
<keyword evidence="9" id="KW-1185">Reference proteome</keyword>
<dbReference type="GO" id="GO:0000712">
    <property type="term" value="P:resolution of meiotic recombination intermediates"/>
    <property type="evidence" value="ECO:0007669"/>
    <property type="project" value="TreeGrafter"/>
</dbReference>
<dbReference type="EMBL" id="CANTUO010000001">
    <property type="protein sequence ID" value="CAI5756226.1"/>
    <property type="molecule type" value="Genomic_DNA"/>
</dbReference>
<keyword evidence="6" id="KW-0539">Nucleus</keyword>
<dbReference type="PANTHER" id="PTHR28680:SF1">
    <property type="entry name" value="CENTROMERE PROTEIN X"/>
    <property type="match status" value="1"/>
</dbReference>
<dbReference type="AlphaFoldDB" id="A0A9W4X8N4"/>
<dbReference type="GO" id="GO:0003677">
    <property type="term" value="F:DNA binding"/>
    <property type="evidence" value="ECO:0007669"/>
    <property type="project" value="UniProtKB-KW"/>
</dbReference>
<dbReference type="InterPro" id="IPR018552">
    <property type="entry name" value="CENP-X"/>
</dbReference>